<dbReference type="PANTHER" id="PTHR24056">
    <property type="entry name" value="CELL DIVISION PROTEIN KINASE"/>
    <property type="match status" value="1"/>
</dbReference>
<keyword evidence="4 10" id="KW-0547">Nucleotide-binding</keyword>
<evidence type="ECO:0000256" key="2">
    <source>
        <dbReference type="ARBA" id="ARBA00022527"/>
    </source>
</evidence>
<dbReference type="PROSITE" id="PS00107">
    <property type="entry name" value="PROTEIN_KINASE_ATP"/>
    <property type="match status" value="1"/>
</dbReference>
<dbReference type="InterPro" id="IPR050108">
    <property type="entry name" value="CDK"/>
</dbReference>
<evidence type="ECO:0000256" key="12">
    <source>
        <dbReference type="SAM" id="MobiDB-lite"/>
    </source>
</evidence>
<keyword evidence="15" id="KW-1185">Reference proteome</keyword>
<feature type="domain" description="Protein kinase" evidence="13">
    <location>
        <begin position="45"/>
        <end position="329"/>
    </location>
</feature>
<keyword evidence="2 11" id="KW-0723">Serine/threonine-protein kinase</keyword>
<dbReference type="GO" id="GO:0032968">
    <property type="term" value="P:positive regulation of transcription elongation by RNA polymerase II"/>
    <property type="evidence" value="ECO:0007669"/>
    <property type="project" value="TreeGrafter"/>
</dbReference>
<dbReference type="EMBL" id="JABELV010000172">
    <property type="protein sequence ID" value="KAG7528672.1"/>
    <property type="molecule type" value="Genomic_DNA"/>
</dbReference>
<dbReference type="FunFam" id="3.30.200.20:FF:000124">
    <property type="entry name" value="Cyclin-dependent kinase 4"/>
    <property type="match status" value="1"/>
</dbReference>
<keyword evidence="6 10" id="KW-0067">ATP-binding</keyword>
<dbReference type="InterPro" id="IPR000719">
    <property type="entry name" value="Prot_kinase_dom"/>
</dbReference>
<sequence>MDGPQRNGRSPPSRGKRDRTEMIPAQASESQPIPVEPKPLRGKPYEKVVQVGEGTYGKVYKARNREGLGLVALKRIRMEGEKDGFPVTAMREIKLLQGLEHENVIRLHEMMVSHGSVYMVFDYMEHDLTGVLNQAQFHFSEAHLKSLSQQMLSGLSYLHRKSILHRDLKGSNILLNSQGILKLADFGLARFYNKKKRNDHTNRVITLWYRSPELLMGETVYGASVDMWSAGCIMLELFIRKPVFQGSDEIHQLEVIFSMMGTPHVRDWPGLGGLPWYELVKPKVEYASRLVDMFGSTISGPGLTVIQGLLEYDPARRLTADEALSDPYFVSELPRPETPSHIAEVKGEWHEMEAKQDRARKRHQEGQALAAEAASQTKQA</sequence>
<evidence type="ECO:0000256" key="4">
    <source>
        <dbReference type="ARBA" id="ARBA00022741"/>
    </source>
</evidence>
<dbReference type="Gene3D" id="3.30.200.20">
    <property type="entry name" value="Phosphorylase Kinase, domain 1"/>
    <property type="match status" value="1"/>
</dbReference>
<dbReference type="PROSITE" id="PS50011">
    <property type="entry name" value="PROTEIN_KINASE_DOM"/>
    <property type="match status" value="1"/>
</dbReference>
<dbReference type="Gene3D" id="1.10.510.10">
    <property type="entry name" value="Transferase(Phosphotransferase) domain 1"/>
    <property type="match status" value="1"/>
</dbReference>
<dbReference type="GO" id="GO:0004693">
    <property type="term" value="F:cyclin-dependent protein serine/threonine kinase activity"/>
    <property type="evidence" value="ECO:0007669"/>
    <property type="project" value="UniProtKB-EC"/>
</dbReference>
<name>A0A8K0JFT1_9TREE</name>
<organism evidence="14 15">
    <name type="scientific">Filobasidium floriforme</name>
    <dbReference type="NCBI Taxonomy" id="5210"/>
    <lineage>
        <taxon>Eukaryota</taxon>
        <taxon>Fungi</taxon>
        <taxon>Dikarya</taxon>
        <taxon>Basidiomycota</taxon>
        <taxon>Agaricomycotina</taxon>
        <taxon>Tremellomycetes</taxon>
        <taxon>Filobasidiales</taxon>
        <taxon>Filobasidiaceae</taxon>
        <taxon>Filobasidium</taxon>
    </lineage>
</organism>
<protein>
    <recommendedName>
        <fullName evidence="13">Protein kinase domain-containing protein</fullName>
    </recommendedName>
</protein>
<evidence type="ECO:0000256" key="3">
    <source>
        <dbReference type="ARBA" id="ARBA00022679"/>
    </source>
</evidence>
<dbReference type="InterPro" id="IPR011009">
    <property type="entry name" value="Kinase-like_dom_sf"/>
</dbReference>
<comment type="catalytic activity">
    <reaction evidence="9">
        <text>[DNA-directed RNA polymerase] + ATP = phospho-[DNA-directed RNA polymerase] + ADP + H(+)</text>
        <dbReference type="Rhea" id="RHEA:10216"/>
        <dbReference type="Rhea" id="RHEA-COMP:11321"/>
        <dbReference type="Rhea" id="RHEA-COMP:11322"/>
        <dbReference type="ChEBI" id="CHEBI:15378"/>
        <dbReference type="ChEBI" id="CHEBI:30616"/>
        <dbReference type="ChEBI" id="CHEBI:43176"/>
        <dbReference type="ChEBI" id="CHEBI:68546"/>
        <dbReference type="ChEBI" id="CHEBI:456216"/>
        <dbReference type="EC" id="2.7.11.23"/>
    </reaction>
</comment>
<proteinExistence type="inferred from homology"/>
<dbReference type="FunFam" id="1.10.510.10:FF:000415">
    <property type="entry name" value="CMGC/CDK/CRK7 protein kinase, variant"/>
    <property type="match status" value="1"/>
</dbReference>
<comment type="catalytic activity">
    <reaction evidence="7">
        <text>L-threonyl-[protein] + ATP = O-phospho-L-threonyl-[protein] + ADP + H(+)</text>
        <dbReference type="Rhea" id="RHEA:46608"/>
        <dbReference type="Rhea" id="RHEA-COMP:11060"/>
        <dbReference type="Rhea" id="RHEA-COMP:11605"/>
        <dbReference type="ChEBI" id="CHEBI:15378"/>
        <dbReference type="ChEBI" id="CHEBI:30013"/>
        <dbReference type="ChEBI" id="CHEBI:30616"/>
        <dbReference type="ChEBI" id="CHEBI:61977"/>
        <dbReference type="ChEBI" id="CHEBI:456216"/>
        <dbReference type="EC" id="2.7.11.22"/>
    </reaction>
</comment>
<dbReference type="SUPFAM" id="SSF56112">
    <property type="entry name" value="Protein kinase-like (PK-like)"/>
    <property type="match status" value="1"/>
</dbReference>
<gene>
    <name evidence="14" type="ORF">FFLO_06003</name>
</gene>
<evidence type="ECO:0000256" key="8">
    <source>
        <dbReference type="ARBA" id="ARBA00048367"/>
    </source>
</evidence>
<feature type="region of interest" description="Disordered" evidence="12">
    <location>
        <begin position="1"/>
        <end position="41"/>
    </location>
</feature>
<keyword evidence="3" id="KW-0808">Transferase</keyword>
<comment type="catalytic activity">
    <reaction evidence="8">
        <text>L-seryl-[protein] + ATP = O-phospho-L-seryl-[protein] + ADP + H(+)</text>
        <dbReference type="Rhea" id="RHEA:17989"/>
        <dbReference type="Rhea" id="RHEA-COMP:9863"/>
        <dbReference type="Rhea" id="RHEA-COMP:11604"/>
        <dbReference type="ChEBI" id="CHEBI:15378"/>
        <dbReference type="ChEBI" id="CHEBI:29999"/>
        <dbReference type="ChEBI" id="CHEBI:30616"/>
        <dbReference type="ChEBI" id="CHEBI:83421"/>
        <dbReference type="ChEBI" id="CHEBI:456216"/>
        <dbReference type="EC" id="2.7.11.22"/>
    </reaction>
</comment>
<keyword evidence="5" id="KW-0418">Kinase</keyword>
<dbReference type="InterPro" id="IPR017441">
    <property type="entry name" value="Protein_kinase_ATP_BS"/>
</dbReference>
<evidence type="ECO:0000313" key="15">
    <source>
        <dbReference type="Proteomes" id="UP000812966"/>
    </source>
</evidence>
<dbReference type="GO" id="GO:0005524">
    <property type="term" value="F:ATP binding"/>
    <property type="evidence" value="ECO:0007669"/>
    <property type="project" value="UniProtKB-UniRule"/>
</dbReference>
<evidence type="ECO:0000256" key="9">
    <source>
        <dbReference type="ARBA" id="ARBA00049280"/>
    </source>
</evidence>
<feature type="region of interest" description="Disordered" evidence="12">
    <location>
        <begin position="353"/>
        <end position="380"/>
    </location>
</feature>
<dbReference type="SMART" id="SM00220">
    <property type="entry name" value="S_TKc"/>
    <property type="match status" value="1"/>
</dbReference>
<accession>A0A8K0JFT1</accession>
<dbReference type="CDD" id="cd07840">
    <property type="entry name" value="STKc_CDK9_like"/>
    <property type="match status" value="1"/>
</dbReference>
<evidence type="ECO:0000256" key="1">
    <source>
        <dbReference type="ARBA" id="ARBA00006485"/>
    </source>
</evidence>
<reference evidence="14" key="1">
    <citation type="submission" date="2020-04" db="EMBL/GenBank/DDBJ databases">
        <title>Analysis of mating type loci in Filobasidium floriforme.</title>
        <authorList>
            <person name="Nowrousian M."/>
        </authorList>
    </citation>
    <scope>NUCLEOTIDE SEQUENCE</scope>
    <source>
        <strain evidence="14">CBS 6242</strain>
    </source>
</reference>
<dbReference type="Pfam" id="PF00069">
    <property type="entry name" value="Pkinase"/>
    <property type="match status" value="1"/>
</dbReference>
<dbReference type="GO" id="GO:0008024">
    <property type="term" value="C:cyclin/CDK positive transcription elongation factor complex"/>
    <property type="evidence" value="ECO:0007669"/>
    <property type="project" value="TreeGrafter"/>
</dbReference>
<dbReference type="AlphaFoldDB" id="A0A8K0JFT1"/>
<comment type="similarity">
    <text evidence="1">Belongs to the protein kinase superfamily. CMGC Ser/Thr protein kinase family. CDC2/CDKX subfamily.</text>
</comment>
<evidence type="ECO:0000256" key="11">
    <source>
        <dbReference type="RuleBase" id="RU000304"/>
    </source>
</evidence>
<evidence type="ECO:0000313" key="14">
    <source>
        <dbReference type="EMBL" id="KAG7528672.1"/>
    </source>
</evidence>
<dbReference type="InterPro" id="IPR008271">
    <property type="entry name" value="Ser/Thr_kinase_AS"/>
</dbReference>
<dbReference type="Proteomes" id="UP000812966">
    <property type="component" value="Unassembled WGS sequence"/>
</dbReference>
<evidence type="ECO:0000259" key="13">
    <source>
        <dbReference type="PROSITE" id="PS50011"/>
    </source>
</evidence>
<evidence type="ECO:0000256" key="7">
    <source>
        <dbReference type="ARBA" id="ARBA00047811"/>
    </source>
</evidence>
<dbReference type="GO" id="GO:0008353">
    <property type="term" value="F:RNA polymerase II CTD heptapeptide repeat kinase activity"/>
    <property type="evidence" value="ECO:0007669"/>
    <property type="project" value="UniProtKB-EC"/>
</dbReference>
<comment type="caution">
    <text evidence="14">The sequence shown here is derived from an EMBL/GenBank/DDBJ whole genome shotgun (WGS) entry which is preliminary data.</text>
</comment>
<dbReference type="PANTHER" id="PTHR24056:SF546">
    <property type="entry name" value="CYCLIN-DEPENDENT KINASE 12"/>
    <property type="match status" value="1"/>
</dbReference>
<evidence type="ECO:0000256" key="10">
    <source>
        <dbReference type="PROSITE-ProRule" id="PRU10141"/>
    </source>
</evidence>
<dbReference type="PROSITE" id="PS00108">
    <property type="entry name" value="PROTEIN_KINASE_ST"/>
    <property type="match status" value="1"/>
</dbReference>
<feature type="binding site" evidence="10">
    <location>
        <position position="74"/>
    </location>
    <ligand>
        <name>ATP</name>
        <dbReference type="ChEBI" id="CHEBI:30616"/>
    </ligand>
</feature>
<evidence type="ECO:0000256" key="5">
    <source>
        <dbReference type="ARBA" id="ARBA00022777"/>
    </source>
</evidence>
<evidence type="ECO:0000256" key="6">
    <source>
        <dbReference type="ARBA" id="ARBA00022840"/>
    </source>
</evidence>
<dbReference type="GO" id="GO:0030332">
    <property type="term" value="F:cyclin binding"/>
    <property type="evidence" value="ECO:0007669"/>
    <property type="project" value="TreeGrafter"/>
</dbReference>